<name>A0A9P7EGX4_9AGAM</name>
<reference evidence="3" key="1">
    <citation type="journal article" date="2020" name="New Phytol.">
        <title>Comparative genomics reveals dynamic genome evolution in host specialist ectomycorrhizal fungi.</title>
        <authorList>
            <person name="Lofgren L.A."/>
            <person name="Nguyen N.H."/>
            <person name="Vilgalys R."/>
            <person name="Ruytinx J."/>
            <person name="Liao H.L."/>
            <person name="Branco S."/>
            <person name="Kuo A."/>
            <person name="LaButti K."/>
            <person name="Lipzen A."/>
            <person name="Andreopoulos W."/>
            <person name="Pangilinan J."/>
            <person name="Riley R."/>
            <person name="Hundley H."/>
            <person name="Na H."/>
            <person name="Barry K."/>
            <person name="Grigoriev I.V."/>
            <person name="Stajich J.E."/>
            <person name="Kennedy P.G."/>
        </authorList>
    </citation>
    <scope>NUCLEOTIDE SEQUENCE</scope>
    <source>
        <strain evidence="3">MN1</strain>
    </source>
</reference>
<dbReference type="InterPro" id="IPR035892">
    <property type="entry name" value="C2_domain_sf"/>
</dbReference>
<dbReference type="Proteomes" id="UP000807769">
    <property type="component" value="Unassembled WGS sequence"/>
</dbReference>
<dbReference type="AlphaFoldDB" id="A0A9P7EGX4"/>
<proteinExistence type="inferred from homology"/>
<dbReference type="InterPro" id="IPR002420">
    <property type="entry name" value="PI3K-type_C2_dom"/>
</dbReference>
<dbReference type="OrthoDB" id="2683649at2759"/>
<gene>
    <name evidence="3" type="ORF">BJ212DRAFT_1478630</name>
</gene>
<protein>
    <recommendedName>
        <fullName evidence="2">C2 PI3K-type domain-containing protein</fullName>
    </recommendedName>
</protein>
<evidence type="ECO:0000313" key="3">
    <source>
        <dbReference type="EMBL" id="KAG1820526.1"/>
    </source>
</evidence>
<dbReference type="Pfam" id="PF00792">
    <property type="entry name" value="PI3K_C2"/>
    <property type="match status" value="1"/>
</dbReference>
<dbReference type="RefSeq" id="XP_041195797.1">
    <property type="nucleotide sequence ID" value="XM_041339736.1"/>
</dbReference>
<accession>A0A9P7EGX4</accession>
<organism evidence="3 4">
    <name type="scientific">Suillus subaureus</name>
    <dbReference type="NCBI Taxonomy" id="48587"/>
    <lineage>
        <taxon>Eukaryota</taxon>
        <taxon>Fungi</taxon>
        <taxon>Dikarya</taxon>
        <taxon>Basidiomycota</taxon>
        <taxon>Agaricomycotina</taxon>
        <taxon>Agaricomycetes</taxon>
        <taxon>Agaricomycetidae</taxon>
        <taxon>Boletales</taxon>
        <taxon>Suillineae</taxon>
        <taxon>Suillaceae</taxon>
        <taxon>Suillus</taxon>
    </lineage>
</organism>
<evidence type="ECO:0000256" key="1">
    <source>
        <dbReference type="PROSITE-ProRule" id="PRU00880"/>
    </source>
</evidence>
<sequence>MDNRDDFTFAKLSDFKFPVTSDLGGSIQQSLVSVLLENPELRFYGAQFLYYLCLLLAPAGITSHPFHTSSKALKNNYTYTPPYITVINSNYLHRWNEWITLPIRYCDPPLSSQTMFTVWDIEAPRVAVPVGGSTFRMFGKKWFENIACCSGQVKKQTIDDSMQTSTPSKPGSGDETGCLEKLMKN</sequence>
<evidence type="ECO:0000259" key="2">
    <source>
        <dbReference type="PROSITE" id="PS51547"/>
    </source>
</evidence>
<comment type="caution">
    <text evidence="3">The sequence shown here is derived from an EMBL/GenBank/DDBJ whole genome shotgun (WGS) entry which is preliminary data.</text>
</comment>
<dbReference type="EMBL" id="JABBWG010000008">
    <property type="protein sequence ID" value="KAG1820526.1"/>
    <property type="molecule type" value="Genomic_DNA"/>
</dbReference>
<dbReference type="PROSITE" id="PS51547">
    <property type="entry name" value="C2_PI3K"/>
    <property type="match status" value="1"/>
</dbReference>
<dbReference type="SUPFAM" id="SSF49562">
    <property type="entry name" value="C2 domain (Calcium/lipid-binding domain, CaLB)"/>
    <property type="match status" value="1"/>
</dbReference>
<comment type="similarity">
    <text evidence="1">Belongs to the PI3/PI4-kinase family.</text>
</comment>
<dbReference type="GeneID" id="64633752"/>
<keyword evidence="4" id="KW-1185">Reference proteome</keyword>
<feature type="domain" description="C2 PI3K-type" evidence="2">
    <location>
        <begin position="25"/>
        <end position="185"/>
    </location>
</feature>
<evidence type="ECO:0000313" key="4">
    <source>
        <dbReference type="Proteomes" id="UP000807769"/>
    </source>
</evidence>
<dbReference type="Gene3D" id="2.60.40.150">
    <property type="entry name" value="C2 domain"/>
    <property type="match status" value="1"/>
</dbReference>